<dbReference type="InterPro" id="IPR004045">
    <property type="entry name" value="Glutathione_S-Trfase_N"/>
</dbReference>
<dbReference type="SUPFAM" id="SSF52833">
    <property type="entry name" value="Thioredoxin-like"/>
    <property type="match status" value="1"/>
</dbReference>
<feature type="domain" description="GST N-terminal" evidence="1">
    <location>
        <begin position="14"/>
        <end position="105"/>
    </location>
</feature>
<gene>
    <name evidence="2" type="ORF">CPLU01_13066</name>
</gene>
<organism evidence="2 3">
    <name type="scientific">Colletotrichum plurivorum</name>
    <dbReference type="NCBI Taxonomy" id="2175906"/>
    <lineage>
        <taxon>Eukaryota</taxon>
        <taxon>Fungi</taxon>
        <taxon>Dikarya</taxon>
        <taxon>Ascomycota</taxon>
        <taxon>Pezizomycotina</taxon>
        <taxon>Sordariomycetes</taxon>
        <taxon>Hypocreomycetidae</taxon>
        <taxon>Glomerellales</taxon>
        <taxon>Glomerellaceae</taxon>
        <taxon>Colletotrichum</taxon>
        <taxon>Colletotrichum orchidearum species complex</taxon>
    </lineage>
</organism>
<dbReference type="InterPro" id="IPR036249">
    <property type="entry name" value="Thioredoxin-like_sf"/>
</dbReference>
<dbReference type="InterPro" id="IPR036282">
    <property type="entry name" value="Glutathione-S-Trfase_C_sf"/>
</dbReference>
<dbReference type="Pfam" id="PF22041">
    <property type="entry name" value="GST_C_7"/>
    <property type="match status" value="1"/>
</dbReference>
<evidence type="ECO:0000313" key="3">
    <source>
        <dbReference type="Proteomes" id="UP000654918"/>
    </source>
</evidence>
<dbReference type="EMBL" id="WIGO01000288">
    <property type="protein sequence ID" value="KAF6819263.1"/>
    <property type="molecule type" value="Genomic_DNA"/>
</dbReference>
<evidence type="ECO:0000259" key="1">
    <source>
        <dbReference type="PROSITE" id="PS50404"/>
    </source>
</evidence>
<proteinExistence type="predicted"/>
<keyword evidence="2" id="KW-0808">Transferase</keyword>
<keyword evidence="3" id="KW-1185">Reference proteome</keyword>
<reference evidence="2" key="1">
    <citation type="journal article" date="2020" name="Phytopathology">
        <title>Genome Sequence Resources of Colletotrichum truncatum, C. plurivorum, C. musicola, and C. sojae: Four Species Pathogenic to Soybean (Glycine max).</title>
        <authorList>
            <person name="Rogerio F."/>
            <person name="Boufleur T.R."/>
            <person name="Ciampi-Guillardi M."/>
            <person name="Sukno S.A."/>
            <person name="Thon M.R."/>
            <person name="Massola Junior N.S."/>
            <person name="Baroncelli R."/>
        </authorList>
    </citation>
    <scope>NUCLEOTIDE SEQUENCE</scope>
    <source>
        <strain evidence="2">LFN00145</strain>
    </source>
</reference>
<accession>A0A8H6JV39</accession>
<dbReference type="CDD" id="cd03038">
    <property type="entry name" value="GST_N_etherase_LigE"/>
    <property type="match status" value="1"/>
</dbReference>
<dbReference type="Gene3D" id="3.40.30.10">
    <property type="entry name" value="Glutaredoxin"/>
    <property type="match status" value="1"/>
</dbReference>
<dbReference type="GO" id="GO:0016740">
    <property type="term" value="F:transferase activity"/>
    <property type="evidence" value="ECO:0007669"/>
    <property type="project" value="UniProtKB-KW"/>
</dbReference>
<name>A0A8H6JV39_9PEZI</name>
<dbReference type="AlphaFoldDB" id="A0A8H6JV39"/>
<dbReference type="Proteomes" id="UP000654918">
    <property type="component" value="Unassembled WGS sequence"/>
</dbReference>
<dbReference type="PROSITE" id="PS50404">
    <property type="entry name" value="GST_NTER"/>
    <property type="match status" value="1"/>
</dbReference>
<comment type="caution">
    <text evidence="2">The sequence shown here is derived from an EMBL/GenBank/DDBJ whole genome shotgun (WGS) entry which is preliminary data.</text>
</comment>
<sequence length="277" mass="30788">MSTASHITFYDIATRPPVEESNCSPNPWKARMALNFKGVPYKTTWVAPADITKVRKGLNVPPVRKFADGEDFYTLPVISDPSTGALVGDSFDIAGYLQKTYPDSGAGDLFPSQALDYDFEHPSILVPLSDCRESEHPAYAKFNVNMDAMFTAHVQLTTQGFPFDPATEEATKALFVQRASAYGIKSWADFALEGEARQKVMESFKEALGGLARLFREDPSGPFLLGTRASHADFIVGGWLRMFYVTLPESEWKEITSWHDGIFGKLHEALKVYAKVK</sequence>
<dbReference type="Gene3D" id="1.20.1050.10">
    <property type="match status" value="1"/>
</dbReference>
<evidence type="ECO:0000313" key="2">
    <source>
        <dbReference type="EMBL" id="KAF6819263.1"/>
    </source>
</evidence>
<dbReference type="SUPFAM" id="SSF47616">
    <property type="entry name" value="GST C-terminal domain-like"/>
    <property type="match status" value="1"/>
</dbReference>
<dbReference type="Pfam" id="PF13409">
    <property type="entry name" value="GST_N_2"/>
    <property type="match status" value="1"/>
</dbReference>
<protein>
    <submittedName>
        <fullName evidence="2">Glutathione s-transferase</fullName>
    </submittedName>
</protein>
<dbReference type="InterPro" id="IPR054416">
    <property type="entry name" value="GST_UstS-like_C"/>
</dbReference>